<dbReference type="Proteomes" id="UP000494363">
    <property type="component" value="Unassembled WGS sequence"/>
</dbReference>
<sequence>MHLPQEAAIRAIEARGGKVFTMDVGVSYVPIVIEQKRFERKIDRLRRHGSRKVKTAIRRTERDHGPLFSRESFAEVLASVRH</sequence>
<gene>
    <name evidence="1" type="ORF">LMG29542_02477</name>
</gene>
<dbReference type="AlphaFoldDB" id="A0A6J5DNR1"/>
<protein>
    <submittedName>
        <fullName evidence="1">Uncharacterized protein</fullName>
    </submittedName>
</protein>
<accession>A0A6J5DNR1</accession>
<dbReference type="RefSeq" id="WP_175226734.1">
    <property type="nucleotide sequence ID" value="NZ_CADIKH010000009.1"/>
</dbReference>
<dbReference type="EMBL" id="CADIKH010000009">
    <property type="protein sequence ID" value="CAB3754881.1"/>
    <property type="molecule type" value="Genomic_DNA"/>
</dbReference>
<organism evidence="1 2">
    <name type="scientific">Paraburkholderia humisilvae</name>
    <dbReference type="NCBI Taxonomy" id="627669"/>
    <lineage>
        <taxon>Bacteria</taxon>
        <taxon>Pseudomonadati</taxon>
        <taxon>Pseudomonadota</taxon>
        <taxon>Betaproteobacteria</taxon>
        <taxon>Burkholderiales</taxon>
        <taxon>Burkholderiaceae</taxon>
        <taxon>Paraburkholderia</taxon>
    </lineage>
</organism>
<evidence type="ECO:0000313" key="1">
    <source>
        <dbReference type="EMBL" id="CAB3754881.1"/>
    </source>
</evidence>
<evidence type="ECO:0000313" key="2">
    <source>
        <dbReference type="Proteomes" id="UP000494363"/>
    </source>
</evidence>
<proteinExistence type="predicted"/>
<reference evidence="1 2" key="1">
    <citation type="submission" date="2020-04" db="EMBL/GenBank/DDBJ databases">
        <authorList>
            <person name="De Canck E."/>
        </authorList>
    </citation>
    <scope>NUCLEOTIDE SEQUENCE [LARGE SCALE GENOMIC DNA]</scope>
    <source>
        <strain evidence="1 2">LMG 29542</strain>
    </source>
</reference>
<name>A0A6J5DNR1_9BURK</name>
<keyword evidence="2" id="KW-1185">Reference proteome</keyword>